<dbReference type="InterPro" id="IPR024867">
    <property type="entry name" value="NFRKB"/>
</dbReference>
<proteinExistence type="predicted"/>
<feature type="compositionally biased region" description="Acidic residues" evidence="3">
    <location>
        <begin position="570"/>
        <end position="579"/>
    </location>
</feature>
<sequence length="1441" mass="162640">MVIETRRVNCLRFDSEMSSKNRESMSTDEDEFLDDVFSDEEDDDDDEFNDCDSGAGSDDFDLLELGETGAEYVQVGDQTCSIPLELYDLSGFGDILSMDVWNDVLTEEERFDLTKFLPDMDQEMFMRTLKELFTGCNMHFGNPLDKLFKLFKGGLCEPRVALYRQGSIFFQNCNHYHHLQKYQNSMVTNFHQIKDAWANCKGYSIEEKIRVLNIMKSQKSLMHEDMEDLETDSEREESVDGIWNRRLMNQKVGQKISHYSEEKLSSAFGYSSREKQVALDTAHYERQNPKGTLKVTGSKKSASKESAGCYSAGRQGMKMRSSPYGFASTSSRYDMASGNNSHAAFRMRNRVPDDNTDGEALYKVAVQSNRSFLSTSRKDDPANSKVSEKYENYGGDKYSDIFTGLPLSSKKDFSAYNRNRTVNQLSDIELLTTKPSKSVFSHEYVNNLESPDNMQHLNVGERVKFEKGHSSNLLLKGNRAELSDRGDPFRHGIAKEEHFSTDLSPKYGNLNVKSKSKFEKNSPDIKVNDRSGSGYRENPKHEDRGAISNQDGRRVVPNVKRRRTFTSDSDSSEQYEDDNPLMRSKWAYPGGASGMKSVSYPKQAKFVKGDEKIGGCGDEISNIQKKMGFHGTHSYISEDIFSMKAKQKNKMDDMGRNFPGPGRSTGYNYNDDWGEWSKFGRNGHVQDEQSERISMASMRPYNVGRMEKIETMPGYSMADNEDDSLKSILAKHKNTSGKMQNKGKDIGARDRHFERSDMQLLECNSSMKKRKVKDDMMINVPEPNEIGTPEKGVSDLSSTVVLAGDDVESKSVKKQFTLITPTVDAEFSFSIIHLLSAVRMAMTTILPDDPVDMGKHNGNNNGVLKDDEEESKQEGIGGELSHLNRDIKNTARTTELNLPSLTVQDIVNRVKSNPGDPCILETQEPLQDLVRGVLKLLSSKSPPLGAKGWKAVLKYEKSTKSWSWIGPRSPSDQETIEEVTSPEAWGLPRKMLVKLVDSFANWLKSSQETLRLIGSLPAPPLTLMQLNIDEKERFKDLRAQKSLNTISQSCDEVRSYFRKEEVLRYAIPDRAFCYTAADGKKSFVAPLRKCGGKLTSKAREHFLLKQDRPPHVTILCLVRDAAARLPGSIGTRADVCTLIRDSQYVVEEVSDAQVNQVVSGALDRLHYERDPCVQFDGERKLWMYLHRDREEEDFEDDGTSSTKKWKRPKKEAPESSERGLVTVANNVSIEGGQTQIEPSSNLIVDPTCMDEDKRADHLYYNDGQNEVNLEGLDQPGIHYSSDLIVDPSSMVDHKMVDHLHYDDRHMEVNIGGLDIIGIPSGSGLNVDPSCMDDGRRVDHLHYSDKHMEVSIEGLDQTGIQLSSEVRVDPLCIADNKRMDHLNYNDREMEVNIDGLEPKQGIMDQGPPMVWQAHGLNSIQENSLLCIENSRPGDFDNGNLGR</sequence>
<evidence type="ECO:0000259" key="4">
    <source>
        <dbReference type="PROSITE" id="PS51916"/>
    </source>
</evidence>
<reference evidence="5" key="2">
    <citation type="submission" date="2022-03" db="EMBL/GenBank/DDBJ databases">
        <title>Draft title - Genomic analysis of global carrot germplasm unveils the trajectory of domestication and the origin of high carotenoid orange carrot.</title>
        <authorList>
            <person name="Iorizzo M."/>
            <person name="Ellison S."/>
            <person name="Senalik D."/>
            <person name="Macko-Podgorni A."/>
            <person name="Grzebelus D."/>
            <person name="Bostan H."/>
            <person name="Rolling W."/>
            <person name="Curaba J."/>
            <person name="Simon P."/>
        </authorList>
    </citation>
    <scope>NUCLEOTIDE SEQUENCE</scope>
    <source>
        <tissue evidence="5">Leaf</tissue>
    </source>
</reference>
<feature type="region of interest" description="Disordered" evidence="3">
    <location>
        <begin position="514"/>
        <end position="582"/>
    </location>
</feature>
<reference evidence="5" key="1">
    <citation type="journal article" date="2016" name="Nat. Genet.">
        <title>A high-quality carrot genome assembly provides new insights into carotenoid accumulation and asterid genome evolution.</title>
        <authorList>
            <person name="Iorizzo M."/>
            <person name="Ellison S."/>
            <person name="Senalik D."/>
            <person name="Zeng P."/>
            <person name="Satapoomin P."/>
            <person name="Huang J."/>
            <person name="Bowman M."/>
            <person name="Iovene M."/>
            <person name="Sanseverino W."/>
            <person name="Cavagnaro P."/>
            <person name="Yildiz M."/>
            <person name="Macko-Podgorni A."/>
            <person name="Moranska E."/>
            <person name="Grzebelus E."/>
            <person name="Grzebelus D."/>
            <person name="Ashrafi H."/>
            <person name="Zheng Z."/>
            <person name="Cheng S."/>
            <person name="Spooner D."/>
            <person name="Van Deynze A."/>
            <person name="Simon P."/>
        </authorList>
    </citation>
    <scope>NUCLEOTIDE SEQUENCE</scope>
    <source>
        <tissue evidence="5">Leaf</tissue>
    </source>
</reference>
<feature type="region of interest" description="Disordered" evidence="3">
    <location>
        <begin position="851"/>
        <end position="875"/>
    </location>
</feature>
<feature type="compositionally biased region" description="Basic and acidic residues" evidence="3">
    <location>
        <begin position="516"/>
        <end position="529"/>
    </location>
</feature>
<dbReference type="InterPro" id="IPR057748">
    <property type="entry name" value="NFRKB_WH_2"/>
</dbReference>
<comment type="subcellular location">
    <subcellularLocation>
        <location evidence="1">Nucleus</location>
    </subcellularLocation>
</comment>
<dbReference type="Proteomes" id="UP000077755">
    <property type="component" value="Chromosome 5"/>
</dbReference>
<dbReference type="InterPro" id="IPR044867">
    <property type="entry name" value="DEUBAD_dom"/>
</dbReference>
<feature type="compositionally biased region" description="Acidic residues" evidence="3">
    <location>
        <begin position="26"/>
        <end position="50"/>
    </location>
</feature>
<dbReference type="GO" id="GO:0031011">
    <property type="term" value="C:Ino80 complex"/>
    <property type="evidence" value="ECO:0007669"/>
    <property type="project" value="InterPro"/>
</dbReference>
<protein>
    <recommendedName>
        <fullName evidence="4">DEUBAD domain-containing protein</fullName>
    </recommendedName>
</protein>
<dbReference type="EMBL" id="CP093347">
    <property type="protein sequence ID" value="WOH02185.1"/>
    <property type="molecule type" value="Genomic_DNA"/>
</dbReference>
<dbReference type="PANTHER" id="PTHR13052:SF0">
    <property type="entry name" value="DNA-BINDING PROTEIN-LIKE"/>
    <property type="match status" value="1"/>
</dbReference>
<accession>A0AAF0X6P6</accession>
<dbReference type="PANTHER" id="PTHR13052">
    <property type="entry name" value="NFRKB-RELATED"/>
    <property type="match status" value="1"/>
</dbReference>
<name>A0AAF0X6P6_DAUCS</name>
<gene>
    <name evidence="5" type="ORF">DCAR_0521573</name>
</gene>
<evidence type="ECO:0000256" key="2">
    <source>
        <dbReference type="ARBA" id="ARBA00023242"/>
    </source>
</evidence>
<dbReference type="CDD" id="cd21865">
    <property type="entry name" value="DEUBAD_NFRKB"/>
    <property type="match status" value="1"/>
</dbReference>
<evidence type="ECO:0000313" key="6">
    <source>
        <dbReference type="Proteomes" id="UP000077755"/>
    </source>
</evidence>
<evidence type="ECO:0000313" key="5">
    <source>
        <dbReference type="EMBL" id="WOH02185.1"/>
    </source>
</evidence>
<feature type="region of interest" description="Disordered" evidence="3">
    <location>
        <begin position="1192"/>
        <end position="1218"/>
    </location>
</feature>
<feature type="region of interest" description="Disordered" evidence="3">
    <location>
        <begin position="17"/>
        <end position="58"/>
    </location>
</feature>
<keyword evidence="6" id="KW-1185">Reference proteome</keyword>
<keyword evidence="2" id="KW-0539">Nucleus</keyword>
<evidence type="ECO:0000256" key="3">
    <source>
        <dbReference type="SAM" id="MobiDB-lite"/>
    </source>
</evidence>
<evidence type="ECO:0000256" key="1">
    <source>
        <dbReference type="ARBA" id="ARBA00004123"/>
    </source>
</evidence>
<feature type="domain" description="DEUBAD" evidence="4">
    <location>
        <begin position="83"/>
        <end position="196"/>
    </location>
</feature>
<dbReference type="Pfam" id="PF25793">
    <property type="entry name" value="WHD_2nd_NFRKB"/>
    <property type="match status" value="1"/>
</dbReference>
<organism evidence="5 6">
    <name type="scientific">Daucus carota subsp. sativus</name>
    <name type="common">Carrot</name>
    <dbReference type="NCBI Taxonomy" id="79200"/>
    <lineage>
        <taxon>Eukaryota</taxon>
        <taxon>Viridiplantae</taxon>
        <taxon>Streptophyta</taxon>
        <taxon>Embryophyta</taxon>
        <taxon>Tracheophyta</taxon>
        <taxon>Spermatophyta</taxon>
        <taxon>Magnoliopsida</taxon>
        <taxon>eudicotyledons</taxon>
        <taxon>Gunneridae</taxon>
        <taxon>Pentapetalae</taxon>
        <taxon>asterids</taxon>
        <taxon>campanulids</taxon>
        <taxon>Apiales</taxon>
        <taxon>Apiaceae</taxon>
        <taxon>Apioideae</taxon>
        <taxon>Scandiceae</taxon>
        <taxon>Daucinae</taxon>
        <taxon>Daucus</taxon>
        <taxon>Daucus sect. Daucus</taxon>
    </lineage>
</organism>
<dbReference type="PROSITE" id="PS51916">
    <property type="entry name" value="DEUBAD"/>
    <property type="match status" value="1"/>
</dbReference>